<sequence length="121" mass="13798">MVWVFLAAALLPFIGAVAAKAGGKSFDNNAPRQWLAHQQGWRARANAAQANTFESLPFFFAALLFALYQGVDPSTLMSWAWLWIVLRLFYVWIYIKDRGTLRSLIWFLALLVNIYILFLGV</sequence>
<protein>
    <submittedName>
        <fullName evidence="7">MAPEG family protein</fullName>
    </submittedName>
</protein>
<dbReference type="Gene3D" id="1.20.120.550">
    <property type="entry name" value="Membrane associated eicosanoid/glutathione metabolism-like domain"/>
    <property type="match status" value="1"/>
</dbReference>
<comment type="subcellular location">
    <subcellularLocation>
        <location evidence="1">Membrane</location>
    </subcellularLocation>
</comment>
<dbReference type="Proteomes" id="UP000823889">
    <property type="component" value="Unassembled WGS sequence"/>
</dbReference>
<evidence type="ECO:0000313" key="7">
    <source>
        <dbReference type="EMBL" id="HJD44064.1"/>
    </source>
</evidence>
<gene>
    <name evidence="7" type="ORF">H9906_03440</name>
</gene>
<dbReference type="GO" id="GO:0016020">
    <property type="term" value="C:membrane"/>
    <property type="evidence" value="ECO:0007669"/>
    <property type="project" value="UniProtKB-SubCell"/>
</dbReference>
<dbReference type="PANTHER" id="PTHR35371">
    <property type="entry name" value="INNER MEMBRANE PROTEIN"/>
    <property type="match status" value="1"/>
</dbReference>
<dbReference type="InterPro" id="IPR001129">
    <property type="entry name" value="Membr-assoc_MAPEG"/>
</dbReference>
<dbReference type="InterPro" id="IPR023352">
    <property type="entry name" value="MAPEG-like_dom_sf"/>
</dbReference>
<reference evidence="7" key="1">
    <citation type="journal article" date="2021" name="PeerJ">
        <title>Extensive microbial diversity within the chicken gut microbiome revealed by metagenomics and culture.</title>
        <authorList>
            <person name="Gilroy R."/>
            <person name="Ravi A."/>
            <person name="Getino M."/>
            <person name="Pursley I."/>
            <person name="Horton D.L."/>
            <person name="Alikhan N.F."/>
            <person name="Baker D."/>
            <person name="Gharbi K."/>
            <person name="Hall N."/>
            <person name="Watson M."/>
            <person name="Adriaenssens E.M."/>
            <person name="Foster-Nyarko E."/>
            <person name="Jarju S."/>
            <person name="Secka A."/>
            <person name="Antonio M."/>
            <person name="Oren A."/>
            <person name="Chaudhuri R.R."/>
            <person name="La Ragione R."/>
            <person name="Hildebrand F."/>
            <person name="Pallen M.J."/>
        </authorList>
    </citation>
    <scope>NUCLEOTIDE SEQUENCE</scope>
    <source>
        <strain evidence="7">9264</strain>
    </source>
</reference>
<dbReference type="EMBL" id="DWUQ01000066">
    <property type="protein sequence ID" value="HJD44064.1"/>
    <property type="molecule type" value="Genomic_DNA"/>
</dbReference>
<dbReference type="SUPFAM" id="SSF161084">
    <property type="entry name" value="MAPEG domain-like"/>
    <property type="match status" value="1"/>
</dbReference>
<dbReference type="Pfam" id="PF01124">
    <property type="entry name" value="MAPEG"/>
    <property type="match status" value="1"/>
</dbReference>
<keyword evidence="4 5" id="KW-0472">Membrane</keyword>
<keyword evidence="3 5" id="KW-1133">Transmembrane helix</keyword>
<feature type="transmembrane region" description="Helical" evidence="5">
    <location>
        <begin position="101"/>
        <end position="120"/>
    </location>
</feature>
<evidence type="ECO:0000256" key="1">
    <source>
        <dbReference type="ARBA" id="ARBA00004370"/>
    </source>
</evidence>
<evidence type="ECO:0000256" key="3">
    <source>
        <dbReference type="ARBA" id="ARBA00022989"/>
    </source>
</evidence>
<keyword evidence="6" id="KW-0732">Signal</keyword>
<feature type="transmembrane region" description="Helical" evidence="5">
    <location>
        <begin position="47"/>
        <end position="68"/>
    </location>
</feature>
<reference evidence="7" key="2">
    <citation type="submission" date="2021-04" db="EMBL/GenBank/DDBJ databases">
        <authorList>
            <person name="Gilroy R."/>
        </authorList>
    </citation>
    <scope>NUCLEOTIDE SEQUENCE</scope>
    <source>
        <strain evidence="7">9264</strain>
    </source>
</reference>
<accession>A0A9D2RF50</accession>
<evidence type="ECO:0000256" key="5">
    <source>
        <dbReference type="SAM" id="Phobius"/>
    </source>
</evidence>
<comment type="caution">
    <text evidence="7">The sequence shown here is derived from an EMBL/GenBank/DDBJ whole genome shotgun (WGS) entry which is preliminary data.</text>
</comment>
<dbReference type="AlphaFoldDB" id="A0A9D2RF50"/>
<name>A0A9D2RF50_9BURK</name>
<evidence type="ECO:0000256" key="6">
    <source>
        <dbReference type="SAM" id="SignalP"/>
    </source>
</evidence>
<evidence type="ECO:0000256" key="2">
    <source>
        <dbReference type="ARBA" id="ARBA00022692"/>
    </source>
</evidence>
<feature type="chain" id="PRO_5038627356" evidence="6">
    <location>
        <begin position="22"/>
        <end position="121"/>
    </location>
</feature>
<evidence type="ECO:0000313" key="8">
    <source>
        <dbReference type="Proteomes" id="UP000823889"/>
    </source>
</evidence>
<feature type="signal peptide" evidence="6">
    <location>
        <begin position="1"/>
        <end position="21"/>
    </location>
</feature>
<keyword evidence="2 5" id="KW-0812">Transmembrane</keyword>
<evidence type="ECO:0000256" key="4">
    <source>
        <dbReference type="ARBA" id="ARBA00023136"/>
    </source>
</evidence>
<organism evidence="7 8">
    <name type="scientific">Candidatus Paenalcaligenes intestinipullorum</name>
    <dbReference type="NCBI Taxonomy" id="2838718"/>
    <lineage>
        <taxon>Bacteria</taxon>
        <taxon>Pseudomonadati</taxon>
        <taxon>Pseudomonadota</taxon>
        <taxon>Betaproteobacteria</taxon>
        <taxon>Burkholderiales</taxon>
        <taxon>Alcaligenaceae</taxon>
        <taxon>Paenalcaligenes</taxon>
    </lineage>
</organism>
<feature type="transmembrane region" description="Helical" evidence="5">
    <location>
        <begin position="75"/>
        <end position="95"/>
    </location>
</feature>
<dbReference type="PANTHER" id="PTHR35371:SF1">
    <property type="entry name" value="BLR7753 PROTEIN"/>
    <property type="match status" value="1"/>
</dbReference>
<proteinExistence type="predicted"/>